<gene>
    <name evidence="1" type="ORF">KIL84_017120</name>
</gene>
<dbReference type="EMBL" id="JAHDVG010000482">
    <property type="protein sequence ID" value="KAH1173281.1"/>
    <property type="molecule type" value="Genomic_DNA"/>
</dbReference>
<keyword evidence="2" id="KW-1185">Reference proteome</keyword>
<evidence type="ECO:0000313" key="2">
    <source>
        <dbReference type="Proteomes" id="UP000827986"/>
    </source>
</evidence>
<reference evidence="1" key="1">
    <citation type="submission" date="2021-09" db="EMBL/GenBank/DDBJ databases">
        <title>The genome of Mauremys mutica provides insights into the evolution of semi-aquatic lifestyle.</title>
        <authorList>
            <person name="Gong S."/>
            <person name="Gao Y."/>
        </authorList>
    </citation>
    <scope>NUCLEOTIDE SEQUENCE</scope>
    <source>
        <strain evidence="1">MM-2020</strain>
        <tissue evidence="1">Muscle</tissue>
    </source>
</reference>
<name>A0A9D4AYB8_9SAUR</name>
<proteinExistence type="predicted"/>
<evidence type="ECO:0000313" key="1">
    <source>
        <dbReference type="EMBL" id="KAH1173281.1"/>
    </source>
</evidence>
<comment type="caution">
    <text evidence="1">The sequence shown here is derived from an EMBL/GenBank/DDBJ whole genome shotgun (WGS) entry which is preliminary data.</text>
</comment>
<sequence length="109" mass="11687">MEPLLNMAQLIKNRHCHMVVQVADVKWPMGGLPCFATPICHSLLQSVCEGQNGHGVSLPLGVRYLGAAVIGSLCGHCLCCAYPGLNGEVSSPPQSLWHFLKSGRKLIPP</sequence>
<dbReference type="Proteomes" id="UP000827986">
    <property type="component" value="Unassembled WGS sequence"/>
</dbReference>
<protein>
    <submittedName>
        <fullName evidence="1">Uncharacterized protein</fullName>
    </submittedName>
</protein>
<dbReference type="AlphaFoldDB" id="A0A9D4AYB8"/>
<accession>A0A9D4AYB8</accession>
<organism evidence="1 2">
    <name type="scientific">Mauremys mutica</name>
    <name type="common">yellowpond turtle</name>
    <dbReference type="NCBI Taxonomy" id="74926"/>
    <lineage>
        <taxon>Eukaryota</taxon>
        <taxon>Metazoa</taxon>
        <taxon>Chordata</taxon>
        <taxon>Craniata</taxon>
        <taxon>Vertebrata</taxon>
        <taxon>Euteleostomi</taxon>
        <taxon>Archelosauria</taxon>
        <taxon>Testudinata</taxon>
        <taxon>Testudines</taxon>
        <taxon>Cryptodira</taxon>
        <taxon>Durocryptodira</taxon>
        <taxon>Testudinoidea</taxon>
        <taxon>Geoemydidae</taxon>
        <taxon>Geoemydinae</taxon>
        <taxon>Mauremys</taxon>
    </lineage>
</organism>